<proteinExistence type="predicted"/>
<organism evidence="1 2">
    <name type="scientific">Ovis ammon polii x Ovis aries</name>
    <dbReference type="NCBI Taxonomy" id="2918886"/>
    <lineage>
        <taxon>Eukaryota</taxon>
        <taxon>Metazoa</taxon>
        <taxon>Chordata</taxon>
        <taxon>Craniata</taxon>
        <taxon>Vertebrata</taxon>
        <taxon>Euteleostomi</taxon>
        <taxon>Mammalia</taxon>
        <taxon>Eutheria</taxon>
        <taxon>Laurasiatheria</taxon>
        <taxon>Artiodactyla</taxon>
        <taxon>Ruminantia</taxon>
        <taxon>Pecora</taxon>
        <taxon>Bovidae</taxon>
        <taxon>Caprinae</taxon>
        <taxon>Ovis</taxon>
    </lineage>
</organism>
<keyword evidence="2" id="KW-1185">Reference proteome</keyword>
<dbReference type="Proteomes" id="UP001057279">
    <property type="component" value="Linkage Group LG26"/>
</dbReference>
<reference evidence="1" key="1">
    <citation type="submission" date="2022-03" db="EMBL/GenBank/DDBJ databases">
        <title>Genomic analyses of argali, domestic sheep and their hybrids provide insights into chromosomal evolution, heterosis and genetic basis of agronomic traits.</title>
        <authorList>
            <person name="Li M."/>
        </authorList>
    </citation>
    <scope>NUCLEOTIDE SEQUENCE</scope>
    <source>
        <strain evidence="1">F1 hybrid</strain>
    </source>
</reference>
<sequence>MWSEEQEELHIRPKSVMLQLKWIIRVLDAETHTTGPQKLGFYRTVVCNDPDMTLPPASVPPDTSKLRLERTAIRRVPGEAFKTLSRLEQLWLPYNALCELSALMLRGLRRLRELRMPGNRLAAFPWAALRDAPQLRLLDLQANRLSAVPPEAARFLGNLTFLDLSSNQLLRLPQELLTTWIHLHTGPFLPGHHARLVLGLQDNPWVCDCRLYDLVHFLEGWAPNVAFIEARLKCASPRSLAGVVFSQLELRKCQSPELRPGMTSIRSPLGSTVLLRCGATGVPGPEMSWSRANGHPLNGTVHQEVSSDGTSWTLLGLPAVSHLDSGDYICQAKNFLGASETLISLVVTEPQPSTERSGGPGARWARTGEGAEAAAYNKMVARHVPHVPEPGVPATGPPVPDAKEQLLLQHFQMRAPEEHSDAPAGSQEAQTVSSLKVVGDTYQSVTLVWKAPQAGNTTAFSVLYAVFGQRDMRRVLVPPGKSSVTIRGLVPKAKYVACVCVRGLVPRKEQCVIFSTDEVVDAEATQRLINVVVISVAAVIALPLTLLVCCGALRRRWRKCGAGGSAEATGAYVNLERLGHSEDGSEDLSQHSLSEADRLLSARSSLDSQAVGIRASRRINEYFC</sequence>
<protein>
    <submittedName>
        <fullName evidence="1">Uncharacterized protein</fullName>
    </submittedName>
</protein>
<name>A0ACB9U2Z0_9CETA</name>
<accession>A0ACB9U2Z0</accession>
<dbReference type="EMBL" id="CM043051">
    <property type="protein sequence ID" value="KAI4555418.1"/>
    <property type="molecule type" value="Genomic_DNA"/>
</dbReference>
<gene>
    <name evidence="1" type="ORF">MJG53_019108</name>
</gene>
<comment type="caution">
    <text evidence="1">The sequence shown here is derived from an EMBL/GenBank/DDBJ whole genome shotgun (WGS) entry which is preliminary data.</text>
</comment>
<evidence type="ECO:0000313" key="1">
    <source>
        <dbReference type="EMBL" id="KAI4555418.1"/>
    </source>
</evidence>
<evidence type="ECO:0000313" key="2">
    <source>
        <dbReference type="Proteomes" id="UP001057279"/>
    </source>
</evidence>